<keyword evidence="4" id="KW-0732">Signal</keyword>
<evidence type="ECO:0000259" key="5">
    <source>
        <dbReference type="PROSITE" id="PS51387"/>
    </source>
</evidence>
<evidence type="ECO:0000256" key="3">
    <source>
        <dbReference type="ARBA" id="ARBA00023002"/>
    </source>
</evidence>
<evidence type="ECO:0000313" key="7">
    <source>
        <dbReference type="Proteomes" id="UP000440694"/>
    </source>
</evidence>
<keyword evidence="3" id="KW-0560">Oxidoreductase</keyword>
<proteinExistence type="predicted"/>
<comment type="caution">
    <text evidence="6">The sequence shown here is derived from an EMBL/GenBank/DDBJ whole genome shotgun (WGS) entry which is preliminary data.</text>
</comment>
<dbReference type="InterPro" id="IPR006094">
    <property type="entry name" value="Oxid_FAD_bind_N"/>
</dbReference>
<dbReference type="SUPFAM" id="SSF56176">
    <property type="entry name" value="FAD-binding/transporter-associated domain-like"/>
    <property type="match status" value="1"/>
</dbReference>
<dbReference type="PANTHER" id="PTHR43762:SF1">
    <property type="entry name" value="D-ARABINONO-1,4-LACTONE OXIDASE"/>
    <property type="match status" value="1"/>
</dbReference>
<dbReference type="EMBL" id="WMBQ01000001">
    <property type="protein sequence ID" value="MTD94594.1"/>
    <property type="molecule type" value="Genomic_DNA"/>
</dbReference>
<organism evidence="6 7">
    <name type="scientific">Hyphomicrobium album</name>
    <dbReference type="NCBI Taxonomy" id="2665159"/>
    <lineage>
        <taxon>Bacteria</taxon>
        <taxon>Pseudomonadati</taxon>
        <taxon>Pseudomonadota</taxon>
        <taxon>Alphaproteobacteria</taxon>
        <taxon>Hyphomicrobiales</taxon>
        <taxon>Hyphomicrobiaceae</taxon>
        <taxon>Hyphomicrobium</taxon>
    </lineage>
</organism>
<dbReference type="GO" id="GO:0003885">
    <property type="term" value="F:D-arabinono-1,4-lactone oxidase activity"/>
    <property type="evidence" value="ECO:0007669"/>
    <property type="project" value="InterPro"/>
</dbReference>
<dbReference type="InterPro" id="IPR007173">
    <property type="entry name" value="ALO_C"/>
</dbReference>
<accession>A0A6I3KHT8</accession>
<reference evidence="6 7" key="1">
    <citation type="submission" date="2019-11" db="EMBL/GenBank/DDBJ databases">
        <title>Identification of a novel strain.</title>
        <authorList>
            <person name="Xu Q."/>
            <person name="Wang G."/>
        </authorList>
    </citation>
    <scope>NUCLEOTIDE SEQUENCE [LARGE SCALE GENOMIC DNA]</scope>
    <source>
        <strain evidence="7">xq</strain>
    </source>
</reference>
<sequence length="493" mass="54620">MKSLVPHLAMAPHFAALLKLAGPSAFVATRAAAPAAPEAGEITNWEGGVTYRPAVVVRPQTIDDVVRVMKDAVKYPSPVRAVGKLHSPAPCSADDGGTMLDMTGTSRIIEIGHDFVTAEAGALYIDVAEELARHGKQFHINTEIGNVTLGAVACAATKDSSLIGTSHWGQVSSFVSGLKIVKPDGSVASYNEADDPDEMRLLRSSYGLLGVLVEVTLRVKPMTAVYAKHRVYTIEEFRTAMPELIAQRNALMMYFYPFTQKVMVEERRELPGVKPTSSGRWWLRNAFWRNLGPMFTIMIARGARGHPIEHRVRAVYDFLICRWTSMLVGGKATYPQLQIIRHQEKPGLYKFVFSMWSFDEKQFFDTFEAYSRFCREHAERTGFRCDLPAVGYRMVQDKNALLSFSHDAPAISIDPVSTGGAGWDEFLKAFNAFASAHNGHPLFNQTKHLTPEQVGKAYGKRWAEFAVARRARDPGNRLLSSYFAKLLTSAGSP</sequence>
<evidence type="ECO:0000256" key="4">
    <source>
        <dbReference type="SAM" id="SignalP"/>
    </source>
</evidence>
<dbReference type="Gene3D" id="3.30.43.10">
    <property type="entry name" value="Uridine Diphospho-n-acetylenolpyruvylglucosamine Reductase, domain 2"/>
    <property type="match status" value="1"/>
</dbReference>
<dbReference type="GO" id="GO:0016020">
    <property type="term" value="C:membrane"/>
    <property type="evidence" value="ECO:0007669"/>
    <property type="project" value="InterPro"/>
</dbReference>
<dbReference type="RefSeq" id="WP_154738999.1">
    <property type="nucleotide sequence ID" value="NZ_WMBQ01000001.1"/>
</dbReference>
<keyword evidence="7" id="KW-1185">Reference proteome</keyword>
<feature type="domain" description="FAD-binding PCMH-type" evidence="5">
    <location>
        <begin position="49"/>
        <end position="222"/>
    </location>
</feature>
<dbReference type="AlphaFoldDB" id="A0A6I3KHT8"/>
<evidence type="ECO:0000256" key="2">
    <source>
        <dbReference type="ARBA" id="ARBA00022827"/>
    </source>
</evidence>
<dbReference type="Gene3D" id="3.30.465.10">
    <property type="match status" value="1"/>
</dbReference>
<protein>
    <submittedName>
        <fullName evidence="6">FAD-binding protein</fullName>
    </submittedName>
</protein>
<dbReference type="InterPro" id="IPR010031">
    <property type="entry name" value="FAD_lactone_oxidase-like"/>
</dbReference>
<keyword evidence="1" id="KW-0285">Flavoprotein</keyword>
<dbReference type="Pfam" id="PF01565">
    <property type="entry name" value="FAD_binding_4"/>
    <property type="match status" value="1"/>
</dbReference>
<evidence type="ECO:0000313" key="6">
    <source>
        <dbReference type="EMBL" id="MTD94594.1"/>
    </source>
</evidence>
<name>A0A6I3KHT8_9HYPH</name>
<feature type="signal peptide" evidence="4">
    <location>
        <begin position="1"/>
        <end position="21"/>
    </location>
</feature>
<dbReference type="PANTHER" id="PTHR43762">
    <property type="entry name" value="L-GULONOLACTONE OXIDASE"/>
    <property type="match status" value="1"/>
</dbReference>
<dbReference type="InterPro" id="IPR036318">
    <property type="entry name" value="FAD-bd_PCMH-like_sf"/>
</dbReference>
<dbReference type="InterPro" id="IPR016169">
    <property type="entry name" value="FAD-bd_PCMH_sub2"/>
</dbReference>
<dbReference type="InterPro" id="IPR016167">
    <property type="entry name" value="FAD-bd_PCMH_sub1"/>
</dbReference>
<dbReference type="Pfam" id="PF04030">
    <property type="entry name" value="ALO"/>
    <property type="match status" value="1"/>
</dbReference>
<dbReference type="InterPro" id="IPR016166">
    <property type="entry name" value="FAD-bd_PCMH"/>
</dbReference>
<keyword evidence="2" id="KW-0274">FAD</keyword>
<evidence type="ECO:0000256" key="1">
    <source>
        <dbReference type="ARBA" id="ARBA00022630"/>
    </source>
</evidence>
<gene>
    <name evidence="6" type="ORF">GIW81_09650</name>
</gene>
<feature type="chain" id="PRO_5026092178" evidence="4">
    <location>
        <begin position="22"/>
        <end position="493"/>
    </location>
</feature>
<dbReference type="GO" id="GO:0071949">
    <property type="term" value="F:FAD binding"/>
    <property type="evidence" value="ECO:0007669"/>
    <property type="project" value="InterPro"/>
</dbReference>
<dbReference type="PROSITE" id="PS51387">
    <property type="entry name" value="FAD_PCMH"/>
    <property type="match status" value="1"/>
</dbReference>
<dbReference type="Proteomes" id="UP000440694">
    <property type="component" value="Unassembled WGS sequence"/>
</dbReference>